<dbReference type="Proteomes" id="UP000180235">
    <property type="component" value="Chromosome"/>
</dbReference>
<organism evidence="2 3">
    <name type="scientific">Gloeomargarita lithophora Alchichica-D10</name>
    <dbReference type="NCBI Taxonomy" id="1188229"/>
    <lineage>
        <taxon>Bacteria</taxon>
        <taxon>Bacillati</taxon>
        <taxon>Cyanobacteriota</taxon>
        <taxon>Cyanophyceae</taxon>
        <taxon>Gloeomargaritales</taxon>
        <taxon>Gloeomargaritaceae</taxon>
        <taxon>Gloeomargarita</taxon>
    </lineage>
</organism>
<dbReference type="AlphaFoldDB" id="A0A1J0AFA4"/>
<dbReference type="STRING" id="1188229.GlitD10_2290"/>
<dbReference type="Pfam" id="PF07995">
    <property type="entry name" value="GSDH"/>
    <property type="match status" value="1"/>
</dbReference>
<dbReference type="InterPro" id="IPR012938">
    <property type="entry name" value="Glc/Sorbosone_DH"/>
</dbReference>
<dbReference type="InterPro" id="IPR011042">
    <property type="entry name" value="6-blade_b-propeller_TolB-like"/>
</dbReference>
<dbReference type="PROSITE" id="PS51257">
    <property type="entry name" value="PROKAR_LIPOPROTEIN"/>
    <property type="match status" value="1"/>
</dbReference>
<accession>A0A1J0AFA4</accession>
<feature type="domain" description="Glucose/Sorbosone dehydrogenase" evidence="1">
    <location>
        <begin position="48"/>
        <end position="380"/>
    </location>
</feature>
<evidence type="ECO:0000313" key="2">
    <source>
        <dbReference type="EMBL" id="APB34622.1"/>
    </source>
</evidence>
<dbReference type="SUPFAM" id="SSF50952">
    <property type="entry name" value="Soluble quinoprotein glucose dehydrogenase"/>
    <property type="match status" value="1"/>
</dbReference>
<evidence type="ECO:0000313" key="3">
    <source>
        <dbReference type="Proteomes" id="UP000180235"/>
    </source>
</evidence>
<dbReference type="InterPro" id="IPR011041">
    <property type="entry name" value="Quinoprot_gluc/sorb_DH_b-prop"/>
</dbReference>
<sequence>MKTWAWGLWLVGGLVAGCGMYGLPSQGNAPVVAQETRYRVVPVLDGLVHPWGMAWLPNGELLITERPGRVRRVRSGVLQKEPVSGVPQVLAAGQGGLLDISLHPRFGEMPWVYLTYAEGTGEANRTVVARATWDGQGLTDGRELLRVNPTKSGTQHFGSRLAWLPDETLLVSIGDGGNPPTALAGQFIRLQAQNPRSHLGKVLRITAAGTIPPDNPLGAKASPEIWSWGHRNIQGLAVDTKTGQVWATEHGSRGGDEVNRLQAGQNYGWPLATHSREYFGPEISPHRSLAGMVDPVWVWPETAAPSGLAVYRGDKFPQWQGQLLAGGLISQAVHRFQVNAQGQVTEAGKMTIGGRVRDVRVGPDGLIYVLTDAPNGQLLRIEPAP</sequence>
<gene>
    <name evidence="2" type="ORF">GlitD10_2290</name>
</gene>
<dbReference type="EMBL" id="CP017675">
    <property type="protein sequence ID" value="APB34622.1"/>
    <property type="molecule type" value="Genomic_DNA"/>
</dbReference>
<dbReference type="Gene3D" id="2.120.10.30">
    <property type="entry name" value="TolB, C-terminal domain"/>
    <property type="match status" value="1"/>
</dbReference>
<proteinExistence type="predicted"/>
<name>A0A1J0AFA4_9CYAN</name>
<protein>
    <submittedName>
        <fullName evidence="2">Glucose sorbosone dehydrogenase</fullName>
    </submittedName>
</protein>
<evidence type="ECO:0000259" key="1">
    <source>
        <dbReference type="Pfam" id="PF07995"/>
    </source>
</evidence>
<dbReference type="OrthoDB" id="9770043at2"/>
<dbReference type="PANTHER" id="PTHR19328:SF75">
    <property type="entry name" value="ALDOSE SUGAR DEHYDROGENASE YLII"/>
    <property type="match status" value="1"/>
</dbReference>
<dbReference type="KEGG" id="glt:GlitD10_2290"/>
<dbReference type="RefSeq" id="WP_071455037.1">
    <property type="nucleotide sequence ID" value="NZ_CP017675.1"/>
</dbReference>
<dbReference type="PANTHER" id="PTHR19328">
    <property type="entry name" value="HEDGEHOG-INTERACTING PROTEIN"/>
    <property type="match status" value="1"/>
</dbReference>
<reference evidence="2 3" key="1">
    <citation type="submission" date="2016-10" db="EMBL/GenBank/DDBJ databases">
        <title>Description of Gloeomargarita lithophora gen. nov., sp. nov., a thylakoid-bearing basal-branching cyanobacterium with intracellular carbonates, and proposal for Gloeomargaritales ord. nov.</title>
        <authorList>
            <person name="Moreira D."/>
            <person name="Tavera R."/>
            <person name="Benzerara K."/>
            <person name="Skouri-Panet F."/>
            <person name="Couradeau E."/>
            <person name="Gerard E."/>
            <person name="Loussert C."/>
            <person name="Novelo E."/>
            <person name="Zivanovic Y."/>
            <person name="Lopez-Garcia P."/>
        </authorList>
    </citation>
    <scope>NUCLEOTIDE SEQUENCE [LARGE SCALE GENOMIC DNA]</scope>
    <source>
        <strain evidence="2 3">D10</strain>
    </source>
</reference>
<keyword evidence="3" id="KW-1185">Reference proteome</keyword>